<gene>
    <name evidence="1" type="ORF">J1N35_011724</name>
</gene>
<sequence>MREIKIGSRKGIARRYDNNIVKYPFYFEKGFLFEDESYMGYDEYVSSIIENHGWNLFCLHPEDVLGKFFKNFMPIITIEGLAQVLDDLCIEGTRWTVSNQECYTVEKALLKPMGKYGIRINDGRIIFQKVHRCAKKNVGSLNFPSLINALCRTTRVPLNEDEDITPNKGRLSRTIFAKIQGTNAARATKHSQTTTSTVAHSPRATPLVSRSSFSQQILHFLKKLE</sequence>
<evidence type="ECO:0000313" key="1">
    <source>
        <dbReference type="EMBL" id="KAH1107956.1"/>
    </source>
</evidence>
<protein>
    <submittedName>
        <fullName evidence="1">Uncharacterized protein</fullName>
    </submittedName>
</protein>
<keyword evidence="2" id="KW-1185">Reference proteome</keyword>
<name>A0A9D4ADV2_9ROSI</name>
<organism evidence="1 2">
    <name type="scientific">Gossypium stocksii</name>
    <dbReference type="NCBI Taxonomy" id="47602"/>
    <lineage>
        <taxon>Eukaryota</taxon>
        <taxon>Viridiplantae</taxon>
        <taxon>Streptophyta</taxon>
        <taxon>Embryophyta</taxon>
        <taxon>Tracheophyta</taxon>
        <taxon>Spermatophyta</taxon>
        <taxon>Magnoliopsida</taxon>
        <taxon>eudicotyledons</taxon>
        <taxon>Gunneridae</taxon>
        <taxon>Pentapetalae</taxon>
        <taxon>rosids</taxon>
        <taxon>malvids</taxon>
        <taxon>Malvales</taxon>
        <taxon>Malvaceae</taxon>
        <taxon>Malvoideae</taxon>
        <taxon>Gossypium</taxon>
    </lineage>
</organism>
<proteinExistence type="predicted"/>
<dbReference type="EMBL" id="JAIQCV010000004">
    <property type="protein sequence ID" value="KAH1107956.1"/>
    <property type="molecule type" value="Genomic_DNA"/>
</dbReference>
<accession>A0A9D4ADV2</accession>
<dbReference type="Proteomes" id="UP000828251">
    <property type="component" value="Unassembled WGS sequence"/>
</dbReference>
<reference evidence="1 2" key="1">
    <citation type="journal article" date="2021" name="Plant Biotechnol. J.">
        <title>Multi-omics assisted identification of the key and species-specific regulatory components of drought-tolerant mechanisms in Gossypium stocksii.</title>
        <authorList>
            <person name="Yu D."/>
            <person name="Ke L."/>
            <person name="Zhang D."/>
            <person name="Wu Y."/>
            <person name="Sun Y."/>
            <person name="Mei J."/>
            <person name="Sun J."/>
            <person name="Sun Y."/>
        </authorList>
    </citation>
    <scope>NUCLEOTIDE SEQUENCE [LARGE SCALE GENOMIC DNA]</scope>
    <source>
        <strain evidence="2">cv. E1</strain>
        <tissue evidence="1">Leaf</tissue>
    </source>
</reference>
<dbReference type="OrthoDB" id="1839284at2759"/>
<evidence type="ECO:0000313" key="2">
    <source>
        <dbReference type="Proteomes" id="UP000828251"/>
    </source>
</evidence>
<comment type="caution">
    <text evidence="1">The sequence shown here is derived from an EMBL/GenBank/DDBJ whole genome shotgun (WGS) entry which is preliminary data.</text>
</comment>
<dbReference type="AlphaFoldDB" id="A0A9D4ADV2"/>